<dbReference type="PIRSF" id="PIRSF001238">
    <property type="entry name" value="IadA"/>
    <property type="match status" value="1"/>
</dbReference>
<comment type="subcellular location">
    <subcellularLocation>
        <location evidence="1">Cytoplasm</location>
    </subcellularLocation>
</comment>
<keyword evidence="4" id="KW-1185">Reference proteome</keyword>
<dbReference type="PANTHER" id="PTHR11647">
    <property type="entry name" value="HYDRANTOINASE/DIHYDROPYRIMIDINASE FAMILY MEMBER"/>
    <property type="match status" value="1"/>
</dbReference>
<comment type="cofactor">
    <cofactor evidence="1">
        <name>Zn(2+)</name>
        <dbReference type="ChEBI" id="CHEBI:29105"/>
    </cofactor>
    <text evidence="1">Binds 2 Zn(2+) ions per subunit.</text>
</comment>
<accession>A0ABT4QEF3</accession>
<dbReference type="Proteomes" id="UP001527882">
    <property type="component" value="Unassembled WGS sequence"/>
</dbReference>
<feature type="domain" description="Amidohydrolase-related" evidence="2">
    <location>
        <begin position="54"/>
        <end position="385"/>
    </location>
</feature>
<keyword evidence="1 3" id="KW-0378">Hydrolase</keyword>
<dbReference type="Pfam" id="PF01979">
    <property type="entry name" value="Amidohydro_1"/>
    <property type="match status" value="1"/>
</dbReference>
<comment type="PTM">
    <text evidence="1">Carboxylation allows a single lysine to coordinate two zinc ions.</text>
</comment>
<evidence type="ECO:0000256" key="1">
    <source>
        <dbReference type="PIRNR" id="PIRNR001238"/>
    </source>
</evidence>
<name>A0ABT4QEF3_9BACL</name>
<dbReference type="SUPFAM" id="SSF51338">
    <property type="entry name" value="Composite domain of metallo-dependent hydrolases"/>
    <property type="match status" value="1"/>
</dbReference>
<protein>
    <recommendedName>
        <fullName evidence="1">Isoaspartyl dipeptidase</fullName>
        <ecNumber evidence="1">3.4.19.-</ecNumber>
    </recommendedName>
</protein>
<evidence type="ECO:0000313" key="3">
    <source>
        <dbReference type="EMBL" id="MCZ8515237.1"/>
    </source>
</evidence>
<organism evidence="3 4">
    <name type="scientific">Paenibacillus gyeongsangnamensis</name>
    <dbReference type="NCBI Taxonomy" id="3388067"/>
    <lineage>
        <taxon>Bacteria</taxon>
        <taxon>Bacillati</taxon>
        <taxon>Bacillota</taxon>
        <taxon>Bacilli</taxon>
        <taxon>Bacillales</taxon>
        <taxon>Paenibacillaceae</taxon>
        <taxon>Paenibacillus</taxon>
    </lineage>
</organism>
<dbReference type="NCBIfam" id="TIGR01975">
    <property type="entry name" value="isoAsp_dipep"/>
    <property type="match status" value="1"/>
</dbReference>
<dbReference type="Gene3D" id="3.20.20.140">
    <property type="entry name" value="Metal-dependent hydrolases"/>
    <property type="match status" value="1"/>
</dbReference>
<reference evidence="3 4" key="1">
    <citation type="submission" date="2022-12" db="EMBL/GenBank/DDBJ databases">
        <title>Draft genome sequence of Paenibacillus sp. dW9.</title>
        <authorList>
            <person name="Choi E.-W."/>
            <person name="Kim D.-U."/>
        </authorList>
    </citation>
    <scope>NUCLEOTIDE SEQUENCE [LARGE SCALE GENOMIC DNA]</scope>
    <source>
        <strain evidence="4">dW9</strain>
    </source>
</reference>
<dbReference type="PANTHER" id="PTHR11647:SF1">
    <property type="entry name" value="COLLAPSIN RESPONSE MEDIATOR PROTEIN"/>
    <property type="match status" value="1"/>
</dbReference>
<gene>
    <name evidence="3" type="primary">iadA</name>
    <name evidence="3" type="ORF">O9H85_23025</name>
</gene>
<comment type="similarity">
    <text evidence="1">Belongs to the peptidase M38 family.</text>
</comment>
<keyword evidence="1" id="KW-0482">Metalloprotease</keyword>
<dbReference type="InterPro" id="IPR032466">
    <property type="entry name" value="Metal_Hydrolase"/>
</dbReference>
<proteinExistence type="inferred from homology"/>
<comment type="caution">
    <text evidence="3">The sequence shown here is derived from an EMBL/GenBank/DDBJ whole genome shotgun (WGS) entry which is preliminary data.</text>
</comment>
<evidence type="ECO:0000259" key="2">
    <source>
        <dbReference type="Pfam" id="PF01979"/>
    </source>
</evidence>
<dbReference type="InterPro" id="IPR050378">
    <property type="entry name" value="Metallo-dep_Hydrolases_sf"/>
</dbReference>
<keyword evidence="1" id="KW-0645">Protease</keyword>
<keyword evidence="1" id="KW-0479">Metal-binding</keyword>
<dbReference type="InterPro" id="IPR010229">
    <property type="entry name" value="Pept_M38_dipep"/>
</dbReference>
<dbReference type="InterPro" id="IPR011059">
    <property type="entry name" value="Metal-dep_hydrolase_composite"/>
</dbReference>
<dbReference type="RefSeq" id="WP_269883769.1">
    <property type="nucleotide sequence ID" value="NZ_JAQAGZ010000016.1"/>
</dbReference>
<dbReference type="InterPro" id="IPR006680">
    <property type="entry name" value="Amidohydro-rel"/>
</dbReference>
<dbReference type="EC" id="3.4.19.-" evidence="1"/>
<dbReference type="EMBL" id="JAQAGZ010000016">
    <property type="protein sequence ID" value="MCZ8515237.1"/>
    <property type="molecule type" value="Genomic_DNA"/>
</dbReference>
<evidence type="ECO:0000313" key="4">
    <source>
        <dbReference type="Proteomes" id="UP001527882"/>
    </source>
</evidence>
<dbReference type="GO" id="GO:0008798">
    <property type="term" value="F:beta-aspartyl-peptidase activity"/>
    <property type="evidence" value="ECO:0007669"/>
    <property type="project" value="UniProtKB-EC"/>
</dbReference>
<keyword evidence="1" id="KW-0862">Zinc</keyword>
<dbReference type="SUPFAM" id="SSF51556">
    <property type="entry name" value="Metallo-dependent hydrolases"/>
    <property type="match status" value="1"/>
</dbReference>
<comment type="function">
    <text evidence="1">Catalyzes the hydrolytic cleavage of a subset of L-isoaspartyl (L-beta-aspartyl) dipeptides. Used to degrade proteins damaged by L-isoaspartyl residues formation.</text>
</comment>
<dbReference type="Gene3D" id="2.30.40.10">
    <property type="entry name" value="Urease, subunit C, domain 1"/>
    <property type="match status" value="1"/>
</dbReference>
<sequence length="388" mass="41692">MKATLIKNGTVYAPEYLGEQDVLMIGSSIAKIEKEIPISGSVLDVEVINAKGKWVVPGLIDQHVHIIGGGGETGFASRTPELVLSAVIRAGVTTIVGLLGTDGATRHIESLYAKAKGLEEEGITTFIHTGSYSVPSVTLTGGITRDIMFIDKVIGVKVAISDHRDSNCTREELARMASEARVAGMLSGKPGMVHVHLGRGKDMLDMIMNIVENTDIPIDQFVPTHVTRTRELFEQAKQFAKMGGRIDITSFSELTPGSKFKPSQALAECIQDGVPIQNVTVSSDGNGSIPKYNNEGKIIGMSVGVLDASHLVLINLVKNEGVAVEQAIQFFTSNVARVLDIYPKKGCLQADSDADILIMDTDMKIETVFAKGNKMMEHGKVIVKGAFE</sequence>